<feature type="domain" description="AMP-dependent synthetase/ligase" evidence="3">
    <location>
        <begin position="217"/>
        <end position="336"/>
    </location>
</feature>
<name>A0A0M3IV93_ASCLU</name>
<evidence type="ECO:0000313" key="4">
    <source>
        <dbReference type="Proteomes" id="UP000036681"/>
    </source>
</evidence>
<dbReference type="PANTHER" id="PTHR24096">
    <property type="entry name" value="LONG-CHAIN-FATTY-ACID--COA LIGASE"/>
    <property type="match status" value="1"/>
</dbReference>
<evidence type="ECO:0000259" key="3">
    <source>
        <dbReference type="Pfam" id="PF00501"/>
    </source>
</evidence>
<dbReference type="Gene3D" id="2.30.38.10">
    <property type="entry name" value="Luciferase, Domain 3"/>
    <property type="match status" value="1"/>
</dbReference>
<dbReference type="WBParaSite" id="ALUE_0002267101-mRNA-1">
    <property type="protein sequence ID" value="ALUE_0002267101-mRNA-1"/>
    <property type="gene ID" value="ALUE_0002267101"/>
</dbReference>
<sequence length="394" mass="43405">MRLQISDSAARFAFAVPSALSNLSAVFCELDIVHRIVCVGNRKESEGYPIISDLALSSATCSSGFPETCPDEDIVFLPYSSGTSGPRKGVAISHYALNAMLKIFNNIDAYELPRAGEHTIGRMCFHDAFGRDALFSSLMNGATTVTTNASDEVFAECLQKYKVRVQFLNPLVLRKLCNSEIASKYSLSSLKAIVIGTAAVDDETMKIAYKFLPSVRVQFLNPLVLRKLCNSEIASKYSLSSLKAIVIGTAAVDDETMKIAYKFLPSVRRYSSVYGMTEMGSVCRSTKSSSFNIHSCGSLCANLSMKVVDLLTGREMGPNERGLILISGPTVTSPYWNNQKATMEDFKYSGWRNTGDIGYYDRCGNVFLVDRVKQMIKVNGYQVNTGHVFMRFTD</sequence>
<reference evidence="5" key="1">
    <citation type="submission" date="2017-02" db="UniProtKB">
        <authorList>
            <consortium name="WormBaseParasite"/>
        </authorList>
    </citation>
    <scope>IDENTIFICATION</scope>
</reference>
<evidence type="ECO:0000256" key="1">
    <source>
        <dbReference type="ARBA" id="ARBA00004275"/>
    </source>
</evidence>
<dbReference type="SUPFAM" id="SSF56801">
    <property type="entry name" value="Acetyl-CoA synthetase-like"/>
    <property type="match status" value="2"/>
</dbReference>
<dbReference type="AlphaFoldDB" id="A0A0M3IV93"/>
<evidence type="ECO:0000256" key="2">
    <source>
        <dbReference type="ARBA" id="ARBA00023140"/>
    </source>
</evidence>
<dbReference type="GO" id="GO:0016405">
    <property type="term" value="F:CoA-ligase activity"/>
    <property type="evidence" value="ECO:0007669"/>
    <property type="project" value="TreeGrafter"/>
</dbReference>
<dbReference type="PANTHER" id="PTHR24096:SF381">
    <property type="entry name" value="4-COUMARATE--COA LIGASE 1-LIKE"/>
    <property type="match status" value="1"/>
</dbReference>
<organism evidence="4 5">
    <name type="scientific">Ascaris lumbricoides</name>
    <name type="common">Giant roundworm</name>
    <dbReference type="NCBI Taxonomy" id="6252"/>
    <lineage>
        <taxon>Eukaryota</taxon>
        <taxon>Metazoa</taxon>
        <taxon>Ecdysozoa</taxon>
        <taxon>Nematoda</taxon>
        <taxon>Chromadorea</taxon>
        <taxon>Rhabditida</taxon>
        <taxon>Spirurina</taxon>
        <taxon>Ascaridomorpha</taxon>
        <taxon>Ascaridoidea</taxon>
        <taxon>Ascarididae</taxon>
        <taxon>Ascaris</taxon>
    </lineage>
</organism>
<dbReference type="Gene3D" id="3.40.50.980">
    <property type="match status" value="3"/>
</dbReference>
<feature type="domain" description="AMP-dependent synthetase/ligase" evidence="3">
    <location>
        <begin position="2"/>
        <end position="214"/>
    </location>
</feature>
<evidence type="ECO:0000313" key="5">
    <source>
        <dbReference type="WBParaSite" id="ALUE_0002267101-mRNA-1"/>
    </source>
</evidence>
<protein>
    <submittedName>
        <fullName evidence="5">AMP-binding domain-containing protein</fullName>
    </submittedName>
</protein>
<dbReference type="Pfam" id="PF00501">
    <property type="entry name" value="AMP-binding"/>
    <property type="match status" value="2"/>
</dbReference>
<keyword evidence="4" id="KW-1185">Reference proteome</keyword>
<keyword evidence="2" id="KW-0576">Peroxisome</keyword>
<accession>A0A0M3IV93</accession>
<dbReference type="GO" id="GO:0005777">
    <property type="term" value="C:peroxisome"/>
    <property type="evidence" value="ECO:0007669"/>
    <property type="project" value="UniProtKB-SubCell"/>
</dbReference>
<proteinExistence type="predicted"/>
<dbReference type="Proteomes" id="UP000036681">
    <property type="component" value="Unplaced"/>
</dbReference>
<dbReference type="InterPro" id="IPR000873">
    <property type="entry name" value="AMP-dep_synth/lig_dom"/>
</dbReference>
<comment type="subcellular location">
    <subcellularLocation>
        <location evidence="1">Peroxisome</location>
    </subcellularLocation>
</comment>